<dbReference type="Proteomes" id="UP000265800">
    <property type="component" value="Unassembled WGS sequence"/>
</dbReference>
<dbReference type="AlphaFoldDB" id="A0A399EGZ5"/>
<gene>
    <name evidence="2" type="ORF">Mlute_02379</name>
</gene>
<evidence type="ECO:0000313" key="2">
    <source>
        <dbReference type="EMBL" id="RIH82823.1"/>
    </source>
</evidence>
<dbReference type="Gene3D" id="3.40.50.1010">
    <property type="entry name" value="5'-nuclease"/>
    <property type="match status" value="1"/>
</dbReference>
<dbReference type="InterPro" id="IPR047140">
    <property type="entry name" value="LabA"/>
</dbReference>
<dbReference type="RefSeq" id="WP_182482561.1">
    <property type="nucleotide sequence ID" value="NZ_QWKZ01000096.1"/>
</dbReference>
<feature type="domain" description="NYN" evidence="1">
    <location>
        <begin position="4"/>
        <end position="151"/>
    </location>
</feature>
<name>A0A399EGZ5_9DEIN</name>
<dbReference type="GO" id="GO:0004540">
    <property type="term" value="F:RNA nuclease activity"/>
    <property type="evidence" value="ECO:0007669"/>
    <property type="project" value="InterPro"/>
</dbReference>
<sequence length="173" mass="19660">MVERVAVFVDGQNLYQALKAHHIGRVDYDRLAAEFSAGYGNLVYKYMCMGVFRREDGFCPPIRFMDALKYKGWEVDKARVEMGREKEADAALTWKMAEGLHRDRWDVLLLFSGDGDLAYPVWKLRQGGKRVIVVQFQNFISLYLAGAASEVVLLDEVSLDRFKIDGDPSAKVA</sequence>
<accession>A0A399EGZ5</accession>
<dbReference type="Pfam" id="PF01936">
    <property type="entry name" value="NYN"/>
    <property type="match status" value="1"/>
</dbReference>
<keyword evidence="3" id="KW-1185">Reference proteome</keyword>
<dbReference type="InterPro" id="IPR021139">
    <property type="entry name" value="NYN"/>
</dbReference>
<proteinExistence type="predicted"/>
<organism evidence="2 3">
    <name type="scientific">Meiothermus luteus</name>
    <dbReference type="NCBI Taxonomy" id="2026184"/>
    <lineage>
        <taxon>Bacteria</taxon>
        <taxon>Thermotogati</taxon>
        <taxon>Deinococcota</taxon>
        <taxon>Deinococci</taxon>
        <taxon>Thermales</taxon>
        <taxon>Thermaceae</taxon>
        <taxon>Meiothermus</taxon>
    </lineage>
</organism>
<dbReference type="PANTHER" id="PTHR35458:SF8">
    <property type="entry name" value="SLR0650 PROTEIN"/>
    <property type="match status" value="1"/>
</dbReference>
<dbReference type="PANTHER" id="PTHR35458">
    <property type="entry name" value="SLR0755 PROTEIN"/>
    <property type="match status" value="1"/>
</dbReference>
<protein>
    <submittedName>
        <fullName evidence="2">NYN domain protein</fullName>
    </submittedName>
</protein>
<comment type="caution">
    <text evidence="2">The sequence shown here is derived from an EMBL/GenBank/DDBJ whole genome shotgun (WGS) entry which is preliminary data.</text>
</comment>
<dbReference type="EMBL" id="QWKZ01000096">
    <property type="protein sequence ID" value="RIH82823.1"/>
    <property type="molecule type" value="Genomic_DNA"/>
</dbReference>
<evidence type="ECO:0000259" key="1">
    <source>
        <dbReference type="Pfam" id="PF01936"/>
    </source>
</evidence>
<evidence type="ECO:0000313" key="3">
    <source>
        <dbReference type="Proteomes" id="UP000265800"/>
    </source>
</evidence>
<reference evidence="2 3" key="1">
    <citation type="submission" date="2018-08" db="EMBL/GenBank/DDBJ databases">
        <title>Meiothermus luteus KCTC 52599 genome sequencing project.</title>
        <authorList>
            <person name="Da Costa M.S."/>
            <person name="Albuquerque L."/>
            <person name="Raposo P."/>
            <person name="Froufe H.J.C."/>
            <person name="Barroso C.S."/>
            <person name="Egas C."/>
        </authorList>
    </citation>
    <scope>NUCLEOTIDE SEQUENCE [LARGE SCALE GENOMIC DNA]</scope>
    <source>
        <strain evidence="2 3">KCTC 52599</strain>
    </source>
</reference>